<dbReference type="Proteomes" id="UP000030747">
    <property type="component" value="Unassembled WGS sequence"/>
</dbReference>
<dbReference type="EMBL" id="HG674448">
    <property type="protein sequence ID" value="CDJ39495.1"/>
    <property type="molecule type" value="Genomic_DNA"/>
</dbReference>
<dbReference type="Pfam" id="PF01632">
    <property type="entry name" value="Ribosomal_L35p"/>
    <property type="match status" value="1"/>
</dbReference>
<feature type="region of interest" description="Disordered" evidence="4">
    <location>
        <begin position="1035"/>
        <end position="1055"/>
    </location>
</feature>
<evidence type="ECO:0000313" key="7">
    <source>
        <dbReference type="Proteomes" id="UP000030747"/>
    </source>
</evidence>
<feature type="region of interest" description="Disordered" evidence="4">
    <location>
        <begin position="1"/>
        <end position="22"/>
    </location>
</feature>
<dbReference type="PANTHER" id="PTHR46818">
    <property type="entry name" value="DOMAIN-CONTAINING PROTEIN, PUTATIVE-RELATED"/>
    <property type="match status" value="1"/>
</dbReference>
<dbReference type="GO" id="GO:0003735">
    <property type="term" value="F:structural constituent of ribosome"/>
    <property type="evidence" value="ECO:0007669"/>
    <property type="project" value="InterPro"/>
</dbReference>
<feature type="compositionally biased region" description="Basic and acidic residues" evidence="4">
    <location>
        <begin position="881"/>
        <end position="896"/>
    </location>
</feature>
<protein>
    <recommendedName>
        <fullName evidence="5">CRAL-TRIO domain-containing protein</fullName>
    </recommendedName>
</protein>
<gene>
    <name evidence="6" type="ORF">ETH_00016940</name>
</gene>
<feature type="compositionally biased region" description="Low complexity" evidence="4">
    <location>
        <begin position="1039"/>
        <end position="1052"/>
    </location>
</feature>
<dbReference type="PROSITE" id="PS00936">
    <property type="entry name" value="RIBOSOMAL_L35"/>
    <property type="match status" value="1"/>
</dbReference>
<dbReference type="PANTHER" id="PTHR46818:SF1">
    <property type="entry name" value="CHROMOSOME UNDETERMINED SCAFFOLD_125, WHOLE GENOME SHOTGUN SEQUENCE"/>
    <property type="match status" value="1"/>
</dbReference>
<dbReference type="InterPro" id="IPR037229">
    <property type="entry name" value="Ribosomal_bL35_sf"/>
</dbReference>
<dbReference type="GO" id="GO:0005840">
    <property type="term" value="C:ribosome"/>
    <property type="evidence" value="ECO:0007669"/>
    <property type="project" value="UniProtKB-KW"/>
</dbReference>
<dbReference type="InterPro" id="IPR018265">
    <property type="entry name" value="Ribosomal_bL35_CS"/>
</dbReference>
<comment type="similarity">
    <text evidence="1">Belongs to the bacterial ribosomal protein bL35 family.</text>
</comment>
<keyword evidence="3" id="KW-0687">Ribonucleoprotein</keyword>
<feature type="region of interest" description="Disordered" evidence="4">
    <location>
        <begin position="881"/>
        <end position="900"/>
    </location>
</feature>
<name>U6KVH1_EIMTE</name>
<evidence type="ECO:0000256" key="1">
    <source>
        <dbReference type="ARBA" id="ARBA00006598"/>
    </source>
</evidence>
<organism evidence="6 7">
    <name type="scientific">Eimeria tenella</name>
    <name type="common">Coccidian parasite</name>
    <dbReference type="NCBI Taxonomy" id="5802"/>
    <lineage>
        <taxon>Eukaryota</taxon>
        <taxon>Sar</taxon>
        <taxon>Alveolata</taxon>
        <taxon>Apicomplexa</taxon>
        <taxon>Conoidasida</taxon>
        <taxon>Coccidia</taxon>
        <taxon>Eucoccidiorida</taxon>
        <taxon>Eimeriorina</taxon>
        <taxon>Eimeriidae</taxon>
        <taxon>Eimeria</taxon>
    </lineage>
</organism>
<dbReference type="SUPFAM" id="SSF143034">
    <property type="entry name" value="L35p-like"/>
    <property type="match status" value="1"/>
</dbReference>
<feature type="domain" description="CRAL-TRIO" evidence="5">
    <location>
        <begin position="277"/>
        <end position="443"/>
    </location>
</feature>
<feature type="compositionally biased region" description="Low complexity" evidence="4">
    <location>
        <begin position="590"/>
        <end position="606"/>
    </location>
</feature>
<dbReference type="SMART" id="SM00516">
    <property type="entry name" value="SEC14"/>
    <property type="match status" value="1"/>
</dbReference>
<dbReference type="SUPFAM" id="SSF52087">
    <property type="entry name" value="CRAL/TRIO domain"/>
    <property type="match status" value="1"/>
</dbReference>
<evidence type="ECO:0000256" key="2">
    <source>
        <dbReference type="ARBA" id="ARBA00022980"/>
    </source>
</evidence>
<dbReference type="OrthoDB" id="347518at2759"/>
<dbReference type="InterPro" id="IPR021137">
    <property type="entry name" value="Ribosomal_bL35-like"/>
</dbReference>
<keyword evidence="2" id="KW-0689">Ribosomal protein</keyword>
<proteinExistence type="inferred from homology"/>
<keyword evidence="7" id="KW-1185">Reference proteome</keyword>
<dbReference type="GeneID" id="25252539"/>
<dbReference type="Gene3D" id="4.10.410.60">
    <property type="match status" value="1"/>
</dbReference>
<dbReference type="RefSeq" id="XP_013230250.1">
    <property type="nucleotide sequence ID" value="XM_013374796.1"/>
</dbReference>
<dbReference type="CDD" id="cd00170">
    <property type="entry name" value="SEC14"/>
    <property type="match status" value="1"/>
</dbReference>
<dbReference type="InterPro" id="IPR001251">
    <property type="entry name" value="CRAL-TRIO_dom"/>
</dbReference>
<feature type="region of interest" description="Disordered" evidence="4">
    <location>
        <begin position="590"/>
        <end position="616"/>
    </location>
</feature>
<evidence type="ECO:0000256" key="3">
    <source>
        <dbReference type="ARBA" id="ARBA00023274"/>
    </source>
</evidence>
<dbReference type="VEuPathDB" id="ToxoDB:ETH_00016940"/>
<dbReference type="GO" id="GO:1990904">
    <property type="term" value="C:ribonucleoprotein complex"/>
    <property type="evidence" value="ECO:0007669"/>
    <property type="project" value="UniProtKB-KW"/>
</dbReference>
<reference evidence="6" key="1">
    <citation type="submission" date="2013-10" db="EMBL/GenBank/DDBJ databases">
        <title>Genomic analysis of the causative agents of coccidiosis in chickens.</title>
        <authorList>
            <person name="Reid A.J."/>
            <person name="Blake D."/>
            <person name="Billington K."/>
            <person name="Browne H."/>
            <person name="Dunn M."/>
            <person name="Hung S."/>
            <person name="Kawahara F."/>
            <person name="Miranda-Saavedra D."/>
            <person name="Mourier T."/>
            <person name="Nagra H."/>
            <person name="Otto T.D."/>
            <person name="Rawlings N."/>
            <person name="Sanchez A."/>
            <person name="Sanders M."/>
            <person name="Subramaniam C."/>
            <person name="Tay Y."/>
            <person name="Dear P."/>
            <person name="Doerig C."/>
            <person name="Gruber A."/>
            <person name="Parkinson J."/>
            <person name="Shirley M."/>
            <person name="Wan K.L."/>
            <person name="Berriman M."/>
            <person name="Tomley F."/>
            <person name="Pain A."/>
        </authorList>
    </citation>
    <scope>NUCLEOTIDE SEQUENCE [LARGE SCALE GENOMIC DNA]</scope>
    <source>
        <strain evidence="6">Houghton</strain>
    </source>
</reference>
<dbReference type="GO" id="GO:0006412">
    <property type="term" value="P:translation"/>
    <property type="evidence" value="ECO:0007669"/>
    <property type="project" value="InterPro"/>
</dbReference>
<accession>U6KVH1</accession>
<dbReference type="PROSITE" id="PS50191">
    <property type="entry name" value="CRAL_TRIO"/>
    <property type="match status" value="1"/>
</dbReference>
<dbReference type="Gene3D" id="3.40.525.10">
    <property type="entry name" value="CRAL-TRIO lipid binding domain"/>
    <property type="match status" value="1"/>
</dbReference>
<dbReference type="Pfam" id="PF00650">
    <property type="entry name" value="CRAL_TRIO"/>
    <property type="match status" value="1"/>
</dbReference>
<feature type="region of interest" description="Disordered" evidence="4">
    <location>
        <begin position="932"/>
        <end position="956"/>
    </location>
</feature>
<feature type="region of interest" description="Disordered" evidence="4">
    <location>
        <begin position="35"/>
        <end position="59"/>
    </location>
</feature>
<dbReference type="InterPro" id="IPR036273">
    <property type="entry name" value="CRAL/TRIO_N_dom_sf"/>
</dbReference>
<evidence type="ECO:0000256" key="4">
    <source>
        <dbReference type="SAM" id="MobiDB-lite"/>
    </source>
</evidence>
<evidence type="ECO:0000259" key="5">
    <source>
        <dbReference type="PROSITE" id="PS50191"/>
    </source>
</evidence>
<dbReference type="VEuPathDB" id="ToxoDB:ETH2_1041400"/>
<dbReference type="SUPFAM" id="SSF46938">
    <property type="entry name" value="CRAL/TRIO N-terminal domain"/>
    <property type="match status" value="1"/>
</dbReference>
<reference evidence="6" key="2">
    <citation type="submission" date="2013-10" db="EMBL/GenBank/DDBJ databases">
        <authorList>
            <person name="Aslett M."/>
        </authorList>
    </citation>
    <scope>NUCLEOTIDE SEQUENCE [LARGE SCALE GENOMIC DNA]</scope>
    <source>
        <strain evidence="6">Houghton</strain>
    </source>
</reference>
<sequence length="1377" mass="151442">MESLSRSVALEETSASSPPSAPWLAECTFSDAAVTYEASPPSSDTGKRNERHQTSSPARSACLQGITCDNHGAQMKPNIFGSACGEPTEPASEVVGHDAALPAVGPQGGSPGIEVSTEYVMALQDAGQFNMWEPVLRKVLPSREHSLLLGQICFDVTDGDQRGSWLLPEELLAEGIASVGEDHEDRQIFTNTPVSEEEQEAIEQVLLQLLESQKADVEENTASRDPSMILGVQPVWLEQLVLRYLYSCSFDTQKTFDLLQSTLSFRRQQLPVLESEVYYELRSLGACYWHGRDRKLRPLLVVSLQRLQQLQRDGGMEEKVTRLIIFCLEFFLRYLCVAGRVESWCILCDLSGISISSFPLPLLFKLMQLIQGSYRGRLYRFYILHAPRLFHFVAKPLVASLPSTTAKKLRVFTSFDEWQQERRAQFTSHQIEEKFGGTAPDVTENWYPFRFYPGPFDPEVESSPSAVERGVVRWDSEPALHTRVHPVVHCGVSLHTSILRSHSPDRSSSLFRYAAWLRHLPELQLASTTVVWAKRMVCHHLVAHHKCLIRHLKGNLLETAVDLDGRVCKESATEEPGTLPAVSDTKTCPLTVSTSSQSSTEQLPPSAMRKTSGKIPRACTGQSYPSQRLLGCEISSTTSSAPDCLLALPPESIAAHCSESHNSVMEDSLARYTEVLPAGSFKVMESAASQARTMFASASSKACITVIRLHKARFCLITESLSAAALVAGSFSVSSRRHAPLEEQLYSVRQYSSHARSVSMHTTTATSENAAKPREEAQMARETSAISRVVDLKLQALSNGIIFLNEKCMTLPEEGQAAKGLSSLEVTRLYKAEGKNEESLGAALFELNKFYGSSHEPSAVALGCQSSVQLSSDAEKEGIGFRHADNSVEKTHHGDRLLSSGHLSEGSSFLSAAGKCGRTIARTCLTMRGSRRNMPDVSLGGSRAPNLRGSSNAGTLETPSRFYLEKTVRPALPPDGRVYGGIQRKATVPGVMGRQCVRSPRLQSRKPRTATQMLVPQTRGKIEFHAHKATGAHFLGDQSTTSSHSEELSTSATRHHDGVLCSVPSYRSRGVSLHSRHRERMAQNADAEGRRVAPIDRKAAYLNTLQPATKTKRWEASRESCQSQEAILCSVDRSSKPVEVRIEANQPDSGVLGKSGIKSGVSLRPRRVIGRLLPLFLLALAAFPSSMCAEPLLVLAALTHSGENLSSQAGHFIRRCVLNRGTSAVNSQGLTQRFEPLQCHVAWLESTRYPFSPPAAFNYVVGRHRQVNSSSYYVGPGVPRPSRYERLILGGHSNPVWWTAPQGLSMRRAVRVAAVKPKSRGSIDKRFKVTATGKLLYKRPGLQHHAHTKSSARRARLRRVASLKASHISRLLGPLSV</sequence>
<dbReference type="InterPro" id="IPR036865">
    <property type="entry name" value="CRAL-TRIO_dom_sf"/>
</dbReference>
<evidence type="ECO:0000313" key="6">
    <source>
        <dbReference type="EMBL" id="CDJ39495.1"/>
    </source>
</evidence>